<name>A0ABS5B3X5_9STRE</name>
<reference evidence="1 2" key="1">
    <citation type="submission" date="2018-02" db="EMBL/GenBank/DDBJ databases">
        <title>Draft genome sequence of Streptococcus oricebi CCUG 70868T type strain.</title>
        <authorList>
            <person name="Mendez V."/>
            <person name="Salva-Serra F."/>
            <person name="Jaen-Luchoro D."/>
            <person name="Gonzales-Siles L."/>
            <person name="Karlsson R."/>
            <person name="Engstrom-Jakobsson H."/>
            <person name="Busquets A."/>
            <person name="Gomila M."/>
            <person name="Pineiro-Iglesias B."/>
            <person name="Bennasar-Figueras A."/>
            <person name="Seeger M."/>
            <person name="Moore E."/>
        </authorList>
    </citation>
    <scope>NUCLEOTIDE SEQUENCE [LARGE SCALE GENOMIC DNA]</scope>
    <source>
        <strain evidence="1 2">CCUG 70868</strain>
    </source>
</reference>
<accession>A0ABS5B3X5</accession>
<proteinExistence type="predicted"/>
<evidence type="ECO:0000313" key="1">
    <source>
        <dbReference type="EMBL" id="MBP2623391.1"/>
    </source>
</evidence>
<comment type="caution">
    <text evidence="1">The sequence shown here is derived from an EMBL/GenBank/DDBJ whole genome shotgun (WGS) entry which is preliminary data.</text>
</comment>
<dbReference type="RefSeq" id="WP_209627892.1">
    <property type="nucleotide sequence ID" value="NZ_PRDG01000003.1"/>
</dbReference>
<gene>
    <name evidence="1" type="ORF">C4K46_05490</name>
</gene>
<evidence type="ECO:0000313" key="2">
    <source>
        <dbReference type="Proteomes" id="UP001519296"/>
    </source>
</evidence>
<protein>
    <submittedName>
        <fullName evidence="1">Uncharacterized protein</fullName>
    </submittedName>
</protein>
<organism evidence="1 2">
    <name type="scientific">Streptococcus oricebi</name>
    <dbReference type="NCBI Taxonomy" id="1547447"/>
    <lineage>
        <taxon>Bacteria</taxon>
        <taxon>Bacillati</taxon>
        <taxon>Bacillota</taxon>
        <taxon>Bacilli</taxon>
        <taxon>Lactobacillales</taxon>
        <taxon>Streptococcaceae</taxon>
        <taxon>Streptococcus</taxon>
    </lineage>
</organism>
<dbReference type="EMBL" id="PRDG01000003">
    <property type="protein sequence ID" value="MBP2623391.1"/>
    <property type="molecule type" value="Genomic_DNA"/>
</dbReference>
<dbReference type="Proteomes" id="UP001519296">
    <property type="component" value="Unassembled WGS sequence"/>
</dbReference>
<keyword evidence="2" id="KW-1185">Reference proteome</keyword>
<sequence length="85" mass="10300">MDKQYLQDKLADLRSRYIESSTSQDSLISKYDQDQMTKKMLRIKKKLLALEMERCQKKIEHRDLSKVDQKISQQKTLFEKCCRQR</sequence>